<feature type="transmembrane region" description="Helical" evidence="7">
    <location>
        <begin position="1161"/>
        <end position="1178"/>
    </location>
</feature>
<sequence>MATDRRNSNTQLLEELEELSQSLYQTHTSTARRTASLALPRNSAPFITSADEVTTAKIDEKTSSRPRSRRMSLSPWRSNPKTDEETERQTTNINQPEIKKLGDRYSSAERKGIWNWKPIRAISHIGMQKLSCLFSVEVVAVQGLPASMNGLRLSVCVRKKEAKDGAVNTMPSRVSQGAADFEETLFIKCHVYCTPGNGKQLKFEQRPFFIYVFAVDAEALDFGRTSVDVSELIQESMEKSQEGARVRQWDTSFNLSGKAKGGELVLKLGFQIMEKEGGIDIYSQAEGPKTNKLKIFSSSFGRKQYKSSFSVSSPRMTLRSEAWTPSQTKPAADIQGMDDLNLDETAPVPPPSSSVQKSEEPGQKIEDLDLPDFEIVDKGVEIQDKEENGDAESEENMEEKSQSSEVVKEIVHDQIHLTRLTELDSIAQQIKALESMMGEEKNAETDDETTESQKLDADEETVTMEFLQMLEDEKNNSLKFNQHEIPTLHLDGGDDSTDAESQVYLSELGKGLGCVVQTRDGGYLAATNPLDTIVSRKDTPKLAMQLSKALVIQSDKSINGFELFQRMASSGFEELSSQILSLMPLDELLGKTAEQIAFEGIASAIIQGRNKEGASSSAARTIAAVKTMATAMSAGRKERISTGIWNVNENPLTAEEVLAFSLQKIEVMAIEALKIQAEMAEEDAPFDVSPLTGKARTDSGNDQNHPLASTIPLEDWIKKYGLASPGDQANHFGIAVVVQLRDPIRRYEAVGGPVVAVVLATQSGIEENNNNEEKKFKVTSLHIGGMKGKSGRKRNLWDSERQRLTATQWLVAYGLGKAGKKGKHVLSKGQDLLWSISSRIMADMWLKPMRNPDVKFTSLSKKMKSLSRPPNNGGFHVFSHPFLLLFLHQFSSGMTLTVQYSQLHVALKRNLPSLMSPIQVFKSLDRFVVIRRIQNHLRLDHETLKAILVALLLTNFQAAKQARRPNPTLKEQTSLAKKLMKISSAALQEMSQQMQIITCTHEILQKHWLATAYFRSLHVMDINSQLIAIMSFSDDQMVVDSDGNHIAMTREWQVVEDYKVNLANSLIFPCGSTNIIASWSPCQAEPHLQEGAALVAIAACIGNFLQGWDNATIAGAIIYINKDLKLQSSVEGLVVAMSLIGAAAITTCSGPISDWLGRRPMLIMSSVLYFVSGLVMFWSPNVYVLCIGRLLDGFGIGLAVTLGPVYISETAPSDIRGMLNTLPQFAGSGGMFLSYLFYLPESPRWLVSKGKMLKAKRVLQRLRGREDVSGEMALLTEGLGIGGETSIEEYIVGPADELADGQEATVDKDKIKLYGPEEGLSWVAKPVTGQSSLALVSRHGSMVSQGVPLMDPLVTLFGSVHEKLPETGSMRSMLFPNFGSMFSTAEPHFKTEQWDEESVQREGEGYTSEAGGGDSDDNLQSPLISRQTTSMEKDMAHPTSHGSVLSMRRHSSLMQGAGDAVDGTGIGGGWQLAWKWTEKEDKDGNKEGGFKRIFLHQEGVPGSRRGSLVSLPGGDVTEEGGYIHAAALVSQPALYSKELMDQHPVGPAMVHPSQTATKGPIWSALLEPGVKHALFVGIGIQLLQQFAGINGVLYYTPQILEEAGVSVLLANLGISSTSVSFLISAFTNFLMLPCIAVAMRLMDISGRRTLLLTTIPVLVLSLVVLIIFELVTVSSVVNAAILTACVIVFICCFVSAYGPIPNILCSEIFPTRVRGLCIAICAMVYWIGDIIVTYTLPVMLSSIGLVGIFSIYAVVCAISWVFVFLKVPETKGMPLEVITEFFAVGARQAAAAKNE</sequence>
<reference evidence="11" key="1">
    <citation type="journal article" date="2019" name="Gigascience">
        <title>De novo genome assembly of the endangered Acer yangbiense, a plant species with extremely small populations endemic to Yunnan Province, China.</title>
        <authorList>
            <person name="Yang J."/>
            <person name="Wariss H.M."/>
            <person name="Tao L."/>
            <person name="Zhang R."/>
            <person name="Yun Q."/>
            <person name="Hollingsworth P."/>
            <person name="Dao Z."/>
            <person name="Luo G."/>
            <person name="Guo H."/>
            <person name="Ma Y."/>
            <person name="Sun W."/>
        </authorList>
    </citation>
    <scope>NUCLEOTIDE SEQUENCE [LARGE SCALE GENOMIC DNA]</scope>
    <source>
        <strain evidence="11">cv. br00</strain>
    </source>
</reference>
<evidence type="ECO:0000259" key="8">
    <source>
        <dbReference type="PROSITE" id="PS50850"/>
    </source>
</evidence>
<dbReference type="PROSITE" id="PS50850">
    <property type="entry name" value="MFS"/>
    <property type="match status" value="1"/>
</dbReference>
<dbReference type="PROSITE" id="PS00217">
    <property type="entry name" value="SUGAR_TRANSPORT_2"/>
    <property type="match status" value="1"/>
</dbReference>
<gene>
    <name evidence="10" type="ORF">DKX38_008711</name>
</gene>
<comment type="caution">
    <text evidence="10">The sequence shown here is derived from an EMBL/GenBank/DDBJ whole genome shotgun (WGS) entry which is preliminary data.</text>
</comment>
<evidence type="ECO:0008006" key="12">
    <source>
        <dbReference type="Google" id="ProtNLM"/>
    </source>
</evidence>
<feature type="domain" description="C2 NT-type" evidence="9">
    <location>
        <begin position="122"/>
        <end position="274"/>
    </location>
</feature>
<evidence type="ECO:0000313" key="11">
    <source>
        <dbReference type="Proteomes" id="UP000326939"/>
    </source>
</evidence>
<evidence type="ECO:0000256" key="5">
    <source>
        <dbReference type="ARBA" id="ARBA00023136"/>
    </source>
</evidence>
<dbReference type="Gene3D" id="1.20.1250.20">
    <property type="entry name" value="MFS general substrate transporter like domains"/>
    <property type="match status" value="3"/>
</dbReference>
<evidence type="ECO:0000256" key="7">
    <source>
        <dbReference type="SAM" id="Phobius"/>
    </source>
</evidence>
<keyword evidence="2" id="KW-0813">Transport</keyword>
<proteinExistence type="predicted"/>
<feature type="region of interest" description="Disordered" evidence="6">
    <location>
        <begin position="437"/>
        <end position="456"/>
    </location>
</feature>
<keyword evidence="11" id="KW-1185">Reference proteome</keyword>
<dbReference type="PROSITE" id="PS51840">
    <property type="entry name" value="C2_NT"/>
    <property type="match status" value="1"/>
</dbReference>
<feature type="transmembrane region" description="Helical" evidence="7">
    <location>
        <begin position="1650"/>
        <end position="1668"/>
    </location>
</feature>
<dbReference type="Proteomes" id="UP000326939">
    <property type="component" value="Chromosome 5"/>
</dbReference>
<name>A0A5N5MS17_9ROSI</name>
<evidence type="ECO:0000256" key="4">
    <source>
        <dbReference type="ARBA" id="ARBA00022989"/>
    </source>
</evidence>
<protein>
    <recommendedName>
        <fullName evidence="12">Major facilitator superfamily (MFS) profile domain-containing protein</fullName>
    </recommendedName>
</protein>
<dbReference type="InterPro" id="IPR005828">
    <property type="entry name" value="MFS_sugar_transport-like"/>
</dbReference>
<accession>A0A5N5MS17</accession>
<keyword evidence="3 7" id="KW-0812">Transmembrane</keyword>
<feature type="region of interest" description="Disordered" evidence="6">
    <location>
        <begin position="1391"/>
        <end position="1421"/>
    </location>
</feature>
<keyword evidence="5 7" id="KW-0472">Membrane</keyword>
<dbReference type="Pfam" id="PF10358">
    <property type="entry name" value="NT-C2"/>
    <property type="match status" value="1"/>
</dbReference>
<comment type="subcellular location">
    <subcellularLocation>
        <location evidence="1">Membrane</location>
        <topology evidence="1">Multi-pass membrane protein</topology>
    </subcellularLocation>
</comment>
<organism evidence="10 11">
    <name type="scientific">Salix brachista</name>
    <dbReference type="NCBI Taxonomy" id="2182728"/>
    <lineage>
        <taxon>Eukaryota</taxon>
        <taxon>Viridiplantae</taxon>
        <taxon>Streptophyta</taxon>
        <taxon>Embryophyta</taxon>
        <taxon>Tracheophyta</taxon>
        <taxon>Spermatophyta</taxon>
        <taxon>Magnoliopsida</taxon>
        <taxon>eudicotyledons</taxon>
        <taxon>Gunneridae</taxon>
        <taxon>Pentapetalae</taxon>
        <taxon>rosids</taxon>
        <taxon>fabids</taxon>
        <taxon>Malpighiales</taxon>
        <taxon>Salicaceae</taxon>
        <taxon>Saliceae</taxon>
        <taxon>Salix</taxon>
    </lineage>
</organism>
<dbReference type="PROSITE" id="PS00216">
    <property type="entry name" value="SUGAR_TRANSPORT_1"/>
    <property type="match status" value="1"/>
</dbReference>
<feature type="region of interest" description="Disordered" evidence="6">
    <location>
        <begin position="386"/>
        <end position="405"/>
    </location>
</feature>
<dbReference type="GO" id="GO:0016020">
    <property type="term" value="C:membrane"/>
    <property type="evidence" value="ECO:0007669"/>
    <property type="project" value="UniProtKB-SubCell"/>
</dbReference>
<evidence type="ECO:0000256" key="6">
    <source>
        <dbReference type="SAM" id="MobiDB-lite"/>
    </source>
</evidence>
<evidence type="ECO:0000259" key="9">
    <source>
        <dbReference type="PROSITE" id="PS51840"/>
    </source>
</evidence>
<dbReference type="InterPro" id="IPR003663">
    <property type="entry name" value="Sugar/inositol_transpt"/>
</dbReference>
<dbReference type="InterPro" id="IPR048972">
    <property type="entry name" value="PMI1_PMIR1-2_C"/>
</dbReference>
<dbReference type="Pfam" id="PF21745">
    <property type="entry name" value="PMI1_PMIR1-2_C"/>
    <property type="match status" value="1"/>
</dbReference>
<dbReference type="PANTHER" id="PTHR33414">
    <property type="entry name" value="PROTEIN PLASTID MOVEMENT IMPAIRED 1-RELATED 1"/>
    <property type="match status" value="1"/>
</dbReference>
<feature type="compositionally biased region" description="Basic and acidic residues" evidence="6">
    <location>
        <begin position="1391"/>
        <end position="1404"/>
    </location>
</feature>
<evidence type="ECO:0000256" key="3">
    <source>
        <dbReference type="ARBA" id="ARBA00022692"/>
    </source>
</evidence>
<feature type="domain" description="Major facilitator superfamily (MFS) profile" evidence="8">
    <location>
        <begin position="1095"/>
        <end position="1771"/>
    </location>
</feature>
<dbReference type="PANTHER" id="PTHR33414:SF2">
    <property type="entry name" value="PROTEIN PLASTID MOVEMENT IMPAIRED 1"/>
    <property type="match status" value="1"/>
</dbReference>
<dbReference type="PRINTS" id="PR00171">
    <property type="entry name" value="SUGRTRNSPORT"/>
</dbReference>
<keyword evidence="4 7" id="KW-1133">Transmembrane helix</keyword>
<dbReference type="InterPro" id="IPR036259">
    <property type="entry name" value="MFS_trans_sf"/>
</dbReference>
<feature type="compositionally biased region" description="Basic and acidic residues" evidence="6">
    <location>
        <begin position="357"/>
        <end position="367"/>
    </location>
</feature>
<dbReference type="InterPro" id="IPR020846">
    <property type="entry name" value="MFS_dom"/>
</dbReference>
<evidence type="ECO:0000256" key="1">
    <source>
        <dbReference type="ARBA" id="ARBA00004141"/>
    </source>
</evidence>
<dbReference type="EMBL" id="VDCV01000005">
    <property type="protein sequence ID" value="KAB5557802.1"/>
    <property type="molecule type" value="Genomic_DNA"/>
</dbReference>
<feature type="transmembrane region" description="Helical" evidence="7">
    <location>
        <begin position="1716"/>
        <end position="1736"/>
    </location>
</feature>
<feature type="transmembrane region" description="Helical" evidence="7">
    <location>
        <begin position="1132"/>
        <end position="1149"/>
    </location>
</feature>
<dbReference type="GO" id="GO:0022857">
    <property type="term" value="F:transmembrane transporter activity"/>
    <property type="evidence" value="ECO:0007669"/>
    <property type="project" value="InterPro"/>
</dbReference>
<feature type="transmembrane region" description="Helical" evidence="7">
    <location>
        <begin position="1742"/>
        <end position="1765"/>
    </location>
</feature>
<feature type="region of interest" description="Disordered" evidence="6">
    <location>
        <begin position="55"/>
        <end position="91"/>
    </location>
</feature>
<dbReference type="InterPro" id="IPR019448">
    <property type="entry name" value="NT-C2"/>
</dbReference>
<feature type="region of interest" description="Disordered" evidence="6">
    <location>
        <begin position="340"/>
        <end position="375"/>
    </location>
</feature>
<evidence type="ECO:0000313" key="10">
    <source>
        <dbReference type="EMBL" id="KAB5557802.1"/>
    </source>
</evidence>
<dbReference type="SUPFAM" id="SSF103473">
    <property type="entry name" value="MFS general substrate transporter"/>
    <property type="match status" value="1"/>
</dbReference>
<dbReference type="Pfam" id="PF00083">
    <property type="entry name" value="Sugar_tr"/>
    <property type="match status" value="2"/>
</dbReference>
<feature type="transmembrane region" description="Helical" evidence="7">
    <location>
        <begin position="1680"/>
        <end position="1704"/>
    </location>
</feature>
<feature type="transmembrane region" description="Helical" evidence="7">
    <location>
        <begin position="1619"/>
        <end position="1638"/>
    </location>
</feature>
<dbReference type="InterPro" id="IPR039614">
    <property type="entry name" value="PMI1-like"/>
</dbReference>
<dbReference type="FunFam" id="1.20.1250.20:FF:000108">
    <property type="entry name" value="Monosaccharide-sensing protein 2"/>
    <property type="match status" value="1"/>
</dbReference>
<dbReference type="InterPro" id="IPR005829">
    <property type="entry name" value="Sugar_transporter_CS"/>
</dbReference>
<evidence type="ECO:0000256" key="2">
    <source>
        <dbReference type="ARBA" id="ARBA00022448"/>
    </source>
</evidence>